<keyword evidence="9" id="KW-1185">Reference proteome</keyword>
<keyword evidence="3" id="KW-0479">Metal-binding</keyword>
<comment type="catalytic activity">
    <reaction evidence="6">
        <text>hydrogencarbonate + H(+) = CO2 + H2O</text>
        <dbReference type="Rhea" id="RHEA:10748"/>
        <dbReference type="ChEBI" id="CHEBI:15377"/>
        <dbReference type="ChEBI" id="CHEBI:15378"/>
        <dbReference type="ChEBI" id="CHEBI:16526"/>
        <dbReference type="ChEBI" id="CHEBI:17544"/>
        <dbReference type="EC" id="4.2.1.1"/>
    </reaction>
</comment>
<dbReference type="Proteomes" id="UP000642094">
    <property type="component" value="Unassembled WGS sequence"/>
</dbReference>
<dbReference type="PROSITE" id="PS51144">
    <property type="entry name" value="ALPHA_CA_2"/>
    <property type="match status" value="1"/>
</dbReference>
<dbReference type="RefSeq" id="WP_190401731.1">
    <property type="nucleotide sequence ID" value="NZ_JACJQB010000002.1"/>
</dbReference>
<evidence type="ECO:0000256" key="5">
    <source>
        <dbReference type="ARBA" id="ARBA00023239"/>
    </source>
</evidence>
<dbReference type="SMART" id="SM01057">
    <property type="entry name" value="Carb_anhydrase"/>
    <property type="match status" value="1"/>
</dbReference>
<gene>
    <name evidence="8" type="ORF">H6F41_01590</name>
</gene>
<dbReference type="Gene3D" id="3.10.200.10">
    <property type="entry name" value="Alpha carbonic anhydrase"/>
    <property type="match status" value="1"/>
</dbReference>
<evidence type="ECO:0000256" key="2">
    <source>
        <dbReference type="ARBA" id="ARBA00012925"/>
    </source>
</evidence>
<dbReference type="EMBL" id="JACJQB010000002">
    <property type="protein sequence ID" value="MBD2186834.1"/>
    <property type="molecule type" value="Genomic_DNA"/>
</dbReference>
<evidence type="ECO:0000256" key="4">
    <source>
        <dbReference type="ARBA" id="ARBA00022833"/>
    </source>
</evidence>
<dbReference type="EC" id="4.2.1.1" evidence="2"/>
<dbReference type="SUPFAM" id="SSF51069">
    <property type="entry name" value="Carbonic anhydrase"/>
    <property type="match status" value="1"/>
</dbReference>
<dbReference type="PANTHER" id="PTHR18952:SF265">
    <property type="entry name" value="CARBONIC ANHYDRASE"/>
    <property type="match status" value="1"/>
</dbReference>
<evidence type="ECO:0000313" key="8">
    <source>
        <dbReference type="EMBL" id="MBD2186834.1"/>
    </source>
</evidence>
<comment type="similarity">
    <text evidence="1">Belongs to the alpha-carbonic anhydrase family.</text>
</comment>
<keyword evidence="5" id="KW-0456">Lyase</keyword>
<organism evidence="8 9">
    <name type="scientific">Pseudanabaena mucicola FACHB-723</name>
    <dbReference type="NCBI Taxonomy" id="2692860"/>
    <lineage>
        <taxon>Bacteria</taxon>
        <taxon>Bacillati</taxon>
        <taxon>Cyanobacteriota</taxon>
        <taxon>Cyanophyceae</taxon>
        <taxon>Pseudanabaenales</taxon>
        <taxon>Pseudanabaenaceae</taxon>
        <taxon>Pseudanabaena</taxon>
    </lineage>
</organism>
<protein>
    <recommendedName>
        <fullName evidence="2">carbonic anhydrase</fullName>
        <ecNumber evidence="2">4.2.1.1</ecNumber>
    </recommendedName>
</protein>
<dbReference type="InterPro" id="IPR001148">
    <property type="entry name" value="CA_dom"/>
</dbReference>
<dbReference type="InterPro" id="IPR023561">
    <property type="entry name" value="Carbonic_anhydrase_a-class"/>
</dbReference>
<evidence type="ECO:0000256" key="3">
    <source>
        <dbReference type="ARBA" id="ARBA00022723"/>
    </source>
</evidence>
<dbReference type="PANTHER" id="PTHR18952">
    <property type="entry name" value="CARBONIC ANHYDRASE"/>
    <property type="match status" value="1"/>
</dbReference>
<reference evidence="8 9" key="1">
    <citation type="journal article" date="2020" name="ISME J.">
        <title>Comparative genomics reveals insights into cyanobacterial evolution and habitat adaptation.</title>
        <authorList>
            <person name="Chen M.Y."/>
            <person name="Teng W.K."/>
            <person name="Zhao L."/>
            <person name="Hu C.X."/>
            <person name="Zhou Y.K."/>
            <person name="Han B.P."/>
            <person name="Song L.R."/>
            <person name="Shu W.S."/>
        </authorList>
    </citation>
    <scope>NUCLEOTIDE SEQUENCE [LARGE SCALE GENOMIC DNA]</scope>
    <source>
        <strain evidence="8 9">FACHB-723</strain>
    </source>
</reference>
<dbReference type="Pfam" id="PF00194">
    <property type="entry name" value="Carb_anhydrase"/>
    <property type="match status" value="1"/>
</dbReference>
<comment type="caution">
    <text evidence="8">The sequence shown here is derived from an EMBL/GenBank/DDBJ whole genome shotgun (WGS) entry which is preliminary data.</text>
</comment>
<dbReference type="InterPro" id="IPR041891">
    <property type="entry name" value="Alpha_CA_prokaryot-like"/>
</dbReference>
<accession>A0ABR7ZTF4</accession>
<evidence type="ECO:0000313" key="9">
    <source>
        <dbReference type="Proteomes" id="UP000642094"/>
    </source>
</evidence>
<sequence length="262" mass="28713">MNNQNHVKHLVKYSLFAIAILVSLSFVLVASPVLAGVGAVHWSYGGADNPTQWGHLSKDFAMCEQGKDQSPINIKNAVTSSTANISFDYKDSPLEIVNNGHTIQINYAQGSSVTIDGKKYDLLQFHFHTPSEHEINDRAAAMELHLVHRNNLGQLAVVGVLINQGAANPMIAEIWNQIPKVGETNTVSDRKINVADLLPKSKAYFSYNGSLTTPPCSEGVSWNILQAPITVSAEQIETFANIYQVDARPLQSLNGRTVQLHR</sequence>
<dbReference type="InterPro" id="IPR036398">
    <property type="entry name" value="CA_dom_sf"/>
</dbReference>
<proteinExistence type="inferred from homology"/>
<dbReference type="CDD" id="cd03124">
    <property type="entry name" value="alpha_CA_prokaryotic_like"/>
    <property type="match status" value="1"/>
</dbReference>
<evidence type="ECO:0000259" key="7">
    <source>
        <dbReference type="PROSITE" id="PS51144"/>
    </source>
</evidence>
<keyword evidence="4" id="KW-0862">Zinc</keyword>
<name>A0ABR7ZTF4_9CYAN</name>
<evidence type="ECO:0000256" key="1">
    <source>
        <dbReference type="ARBA" id="ARBA00010718"/>
    </source>
</evidence>
<feature type="domain" description="Alpha-carbonic anhydrase" evidence="7">
    <location>
        <begin position="40"/>
        <end position="262"/>
    </location>
</feature>
<evidence type="ECO:0000256" key="6">
    <source>
        <dbReference type="ARBA" id="ARBA00048348"/>
    </source>
</evidence>